<dbReference type="GO" id="GO:0046872">
    <property type="term" value="F:metal ion binding"/>
    <property type="evidence" value="ECO:0007669"/>
    <property type="project" value="InterPro"/>
</dbReference>
<evidence type="ECO:0000256" key="1">
    <source>
        <dbReference type="SAM" id="MobiDB-lite"/>
    </source>
</evidence>
<feature type="compositionally biased region" description="Polar residues" evidence="1">
    <location>
        <begin position="181"/>
        <end position="196"/>
    </location>
</feature>
<dbReference type="SMART" id="SM01127">
    <property type="entry name" value="DDHD"/>
    <property type="match status" value="1"/>
</dbReference>
<dbReference type="VEuPathDB" id="FungiDB:CDV56_105003"/>
<dbReference type="RefSeq" id="XP_026617257.1">
    <property type="nucleotide sequence ID" value="XM_026758622.1"/>
</dbReference>
<dbReference type="PANTHER" id="PTHR23509">
    <property type="entry name" value="PA-PL1 PHOSPHOLIPASE FAMILY"/>
    <property type="match status" value="1"/>
</dbReference>
<dbReference type="Pfam" id="PF02862">
    <property type="entry name" value="DDHD"/>
    <property type="match status" value="2"/>
</dbReference>
<dbReference type="PANTHER" id="PTHR23509:SF6">
    <property type="entry name" value="PHOSPHOLIPASE C1020.13C-RELATED"/>
    <property type="match status" value="1"/>
</dbReference>
<feature type="region of interest" description="Disordered" evidence="1">
    <location>
        <begin position="46"/>
        <end position="317"/>
    </location>
</feature>
<dbReference type="PROSITE" id="PS51043">
    <property type="entry name" value="DDHD"/>
    <property type="match status" value="1"/>
</dbReference>
<dbReference type="InterPro" id="IPR004177">
    <property type="entry name" value="DDHD_dom"/>
</dbReference>
<comment type="caution">
    <text evidence="3">The sequence shown here is derived from an EMBL/GenBank/DDBJ whole genome shotgun (WGS) entry which is preliminary data.</text>
</comment>
<dbReference type="GeneID" id="38126977"/>
<dbReference type="GO" id="GO:0004620">
    <property type="term" value="F:phospholipase activity"/>
    <property type="evidence" value="ECO:0007669"/>
    <property type="project" value="TreeGrafter"/>
</dbReference>
<feature type="compositionally biased region" description="Basic and acidic residues" evidence="1">
    <location>
        <begin position="279"/>
        <end position="295"/>
    </location>
</feature>
<feature type="domain" description="DDHD" evidence="2">
    <location>
        <begin position="650"/>
        <end position="846"/>
    </location>
</feature>
<dbReference type="AlphaFoldDB" id="A0A397HP52"/>
<name>A0A397HP52_ASPTH</name>
<proteinExistence type="predicted"/>
<dbReference type="Proteomes" id="UP000215305">
    <property type="component" value="Unassembled WGS sequence"/>
</dbReference>
<dbReference type="GO" id="GO:0005737">
    <property type="term" value="C:cytoplasm"/>
    <property type="evidence" value="ECO:0007669"/>
    <property type="project" value="TreeGrafter"/>
</dbReference>
<sequence length="870" mass="94948">MAGPLHTYGPTCLLADDDPDPSTWYCLSEPPKVRAQFFYTSSLPIDDPLSALPPPSSGQNAINERAPPQPFSVKDNIALEEAWRNLGQTREERAAGSKKPPSIVRNTGIAVPGKESVSETERSRHTGSRGDGSLTGIDESPSNNHAPSTNEQPFRSIRGESHDEVGGAGGGVSWGRSQGSAQDNGLDNHNQPLNLTQRKRELSLSSQLNAAKRVAGAPSTSENPSMGGFEGGSLRGKSSRDASISGSPFARAPIAQSQSPLGRSVESVSSKGGSSDLQAEPHHTATKPSDLRASVEQENSSGGPITEAGAADQDDTSQLKIPVGVSRLHLVELPNLKVMKPIYWSPLHDESNVLRATWFYKNTMLPVETELANKLEDGYIYLKPWTDTWQDELNSCVENGADAEMKIVHKLWSKPDTKSYSTPTTSRPGSSALVGSAGPDSDSLTFDENRAAGGTTAHTEAVKPFLNSSVIYVDGQKLSERMESFHFTHAINAFRRNINVELNNEPVWHHVRPDHGGIMVLPVNWRSTLSLADGNLESEVSDDPTANHFALKDITPETIPAVRSLISDVMLDIPYYLSHHKPKMIQAVVKEANRIFRLWCKNNPGFQQHGRVHLIAHSLGSAMAIDILSHQPTKLPDIDFATTSLHSDIFEFDTKNLFLCGSPVGFFLLLNRANLLPRRGRDKPGYEGEDRLRGVAGEPDTYGCLAVDNLYNIMHTTDPIAYGVNAAVDVDLANSLKVASIPGSSASFWQSFGSVFRWSTSTTSAPARPAVIAKLPSNVEMETHDFTREEIAEKRMLLLNDNGQIDYFLSGGGGPLNIQYLNMLSAHSSYWILSDFVRFIVIEIAREQGRESTLPAFRAEKKKGWKVHKG</sequence>
<feature type="compositionally biased region" description="Low complexity" evidence="1">
    <location>
        <begin position="264"/>
        <end position="275"/>
    </location>
</feature>
<evidence type="ECO:0000313" key="4">
    <source>
        <dbReference type="Proteomes" id="UP000215305"/>
    </source>
</evidence>
<evidence type="ECO:0000259" key="2">
    <source>
        <dbReference type="PROSITE" id="PS51043"/>
    </source>
</evidence>
<keyword evidence="4" id="KW-1185">Reference proteome</keyword>
<dbReference type="SUPFAM" id="SSF53474">
    <property type="entry name" value="alpha/beta-Hydrolases"/>
    <property type="match status" value="1"/>
</dbReference>
<feature type="region of interest" description="Disordered" evidence="1">
    <location>
        <begin position="417"/>
        <end position="449"/>
    </location>
</feature>
<protein>
    <recommendedName>
        <fullName evidence="2">DDHD domain-containing protein</fullName>
    </recommendedName>
</protein>
<gene>
    <name evidence="3" type="ORF">CDV56_105003</name>
</gene>
<dbReference type="InterPro" id="IPR029058">
    <property type="entry name" value="AB_hydrolase_fold"/>
</dbReference>
<evidence type="ECO:0000313" key="3">
    <source>
        <dbReference type="EMBL" id="RHZ63758.1"/>
    </source>
</evidence>
<organism evidence="3 4">
    <name type="scientific">Aspergillus thermomutatus</name>
    <name type="common">Neosartorya pseudofischeri</name>
    <dbReference type="NCBI Taxonomy" id="41047"/>
    <lineage>
        <taxon>Eukaryota</taxon>
        <taxon>Fungi</taxon>
        <taxon>Dikarya</taxon>
        <taxon>Ascomycota</taxon>
        <taxon>Pezizomycotina</taxon>
        <taxon>Eurotiomycetes</taxon>
        <taxon>Eurotiomycetidae</taxon>
        <taxon>Eurotiales</taxon>
        <taxon>Aspergillaceae</taxon>
        <taxon>Aspergillus</taxon>
        <taxon>Aspergillus subgen. Fumigati</taxon>
    </lineage>
</organism>
<feature type="compositionally biased region" description="Polar residues" evidence="1">
    <location>
        <begin position="418"/>
        <end position="429"/>
    </location>
</feature>
<dbReference type="EMBL" id="NKHU02000027">
    <property type="protein sequence ID" value="RHZ63758.1"/>
    <property type="molecule type" value="Genomic_DNA"/>
</dbReference>
<dbReference type="OrthoDB" id="69269at2759"/>
<accession>A0A397HP52</accession>
<reference evidence="3" key="1">
    <citation type="submission" date="2018-08" db="EMBL/GenBank/DDBJ databases">
        <title>Draft genome sequence of azole-resistant Aspergillus thermomutatus (Neosartorya pseudofischeri) strain HMR AF 39, isolated from a human nasal aspirate.</title>
        <authorList>
            <person name="Parent-Michaud M."/>
            <person name="Dufresne P.J."/>
            <person name="Fournier E."/>
            <person name="Martineau C."/>
            <person name="Moreira S."/>
            <person name="Perkins V."/>
            <person name="De Repentigny L."/>
            <person name="Dufresne S.F."/>
        </authorList>
    </citation>
    <scope>NUCLEOTIDE SEQUENCE [LARGE SCALE GENOMIC DNA]</scope>
    <source>
        <strain evidence="3">HMR AF 39</strain>
    </source>
</reference>
<dbReference type="STRING" id="41047.A0A397HP52"/>
<dbReference type="InterPro" id="IPR058055">
    <property type="entry name" value="PA-PLA1"/>
</dbReference>
<feature type="compositionally biased region" description="Polar residues" evidence="1">
    <location>
        <begin position="140"/>
        <end position="153"/>
    </location>
</feature>